<protein>
    <submittedName>
        <fullName evidence="2">Uncharacterized protein</fullName>
    </submittedName>
</protein>
<keyword evidence="1" id="KW-1133">Transmembrane helix</keyword>
<organism evidence="2 3">
    <name type="scientific">Pseudidiomarina planktonica</name>
    <dbReference type="NCBI Taxonomy" id="1323738"/>
    <lineage>
        <taxon>Bacteria</taxon>
        <taxon>Pseudomonadati</taxon>
        <taxon>Pseudomonadota</taxon>
        <taxon>Gammaproteobacteria</taxon>
        <taxon>Alteromonadales</taxon>
        <taxon>Idiomarinaceae</taxon>
        <taxon>Pseudidiomarina</taxon>
    </lineage>
</organism>
<gene>
    <name evidence="2" type="ORF">SAMN06297229_1444</name>
</gene>
<feature type="transmembrane region" description="Helical" evidence="1">
    <location>
        <begin position="95"/>
        <end position="118"/>
    </location>
</feature>
<evidence type="ECO:0000313" key="2">
    <source>
        <dbReference type="EMBL" id="SMQ66120.1"/>
    </source>
</evidence>
<keyword evidence="1" id="KW-0812">Transmembrane</keyword>
<feature type="transmembrane region" description="Helical" evidence="1">
    <location>
        <begin position="43"/>
        <end position="62"/>
    </location>
</feature>
<dbReference type="AlphaFoldDB" id="A0A1Y6EYI9"/>
<dbReference type="Proteomes" id="UP000194450">
    <property type="component" value="Unassembled WGS sequence"/>
</dbReference>
<evidence type="ECO:0000256" key="1">
    <source>
        <dbReference type="SAM" id="Phobius"/>
    </source>
</evidence>
<feature type="transmembrane region" description="Helical" evidence="1">
    <location>
        <begin position="7"/>
        <end position="31"/>
    </location>
</feature>
<name>A0A1Y6EYI9_9GAMM</name>
<accession>A0A1Y6EYI9</accession>
<dbReference type="RefSeq" id="WP_086434510.1">
    <property type="nucleotide sequence ID" value="NZ_FXWH01000001.1"/>
</dbReference>
<dbReference type="OrthoDB" id="6238236at2"/>
<evidence type="ECO:0000313" key="3">
    <source>
        <dbReference type="Proteomes" id="UP000194450"/>
    </source>
</evidence>
<dbReference type="EMBL" id="FXWH01000001">
    <property type="protein sequence ID" value="SMQ66120.1"/>
    <property type="molecule type" value="Genomic_DNA"/>
</dbReference>
<keyword evidence="1" id="KW-0472">Membrane</keyword>
<proteinExistence type="predicted"/>
<reference evidence="3" key="1">
    <citation type="submission" date="2017-04" db="EMBL/GenBank/DDBJ databases">
        <authorList>
            <person name="Varghese N."/>
            <person name="Submissions S."/>
        </authorList>
    </citation>
    <scope>NUCLEOTIDE SEQUENCE [LARGE SCALE GENOMIC DNA]</scope>
</reference>
<keyword evidence="3" id="KW-1185">Reference proteome</keyword>
<sequence>MSLTKRLVILAGLIGILFYTASMDQLVAWIADFDLSWYGLGTPLAWGIILGGLFALVGVTFVDRWLPTLTLISAMLVTLGLTGTAAVAAKHQLAVLVLPTLTIATLGIGIYLFAYAFARFAGAERARKADKAKQKKS</sequence>
<feature type="transmembrane region" description="Helical" evidence="1">
    <location>
        <begin position="69"/>
        <end position="89"/>
    </location>
</feature>